<evidence type="ECO:0000313" key="1">
    <source>
        <dbReference type="EMBL" id="GBN43773.1"/>
    </source>
</evidence>
<sequence length="250" mass="27004">MFASASFGLNNARSAVRVEFHIGEIRGLQYSHRRKIGCSSRRVRTNIRIGSSAQCSHRRVGPYRTCCIIGVDIFASAAMIALAREYGRQIGGFRSASRPKCSHQRFGPIFASAGLGASHPAVRAQCSASGEFGLNFRIGEIGLNIRSGGVQANVRIGEIRSNIRIGEFGPCSVSSSLRIFASAGGLKCSIGDSGSPIIRSRRFEAQCSHRASSLNIRIGGSGSMFRIKQFRRNVRIQRDSGWTHHSGSSG</sequence>
<name>A0A4Y2NXX4_ARAVE</name>
<evidence type="ECO:0000313" key="2">
    <source>
        <dbReference type="Proteomes" id="UP000499080"/>
    </source>
</evidence>
<comment type="caution">
    <text evidence="1">The sequence shown here is derived from an EMBL/GenBank/DDBJ whole genome shotgun (WGS) entry which is preliminary data.</text>
</comment>
<proteinExistence type="predicted"/>
<protein>
    <submittedName>
        <fullName evidence="1">Uncharacterized protein</fullName>
    </submittedName>
</protein>
<dbReference type="EMBL" id="BGPR01010015">
    <property type="protein sequence ID" value="GBN43773.1"/>
    <property type="molecule type" value="Genomic_DNA"/>
</dbReference>
<dbReference type="Proteomes" id="UP000499080">
    <property type="component" value="Unassembled WGS sequence"/>
</dbReference>
<dbReference type="AlphaFoldDB" id="A0A4Y2NXX4"/>
<organism evidence="1 2">
    <name type="scientific">Araneus ventricosus</name>
    <name type="common">Orbweaver spider</name>
    <name type="synonym">Epeira ventricosa</name>
    <dbReference type="NCBI Taxonomy" id="182803"/>
    <lineage>
        <taxon>Eukaryota</taxon>
        <taxon>Metazoa</taxon>
        <taxon>Ecdysozoa</taxon>
        <taxon>Arthropoda</taxon>
        <taxon>Chelicerata</taxon>
        <taxon>Arachnida</taxon>
        <taxon>Araneae</taxon>
        <taxon>Araneomorphae</taxon>
        <taxon>Entelegynae</taxon>
        <taxon>Araneoidea</taxon>
        <taxon>Araneidae</taxon>
        <taxon>Araneus</taxon>
    </lineage>
</organism>
<accession>A0A4Y2NXX4</accession>
<keyword evidence="2" id="KW-1185">Reference proteome</keyword>
<reference evidence="1 2" key="1">
    <citation type="journal article" date="2019" name="Sci. Rep.">
        <title>Orb-weaving spider Araneus ventricosus genome elucidates the spidroin gene catalogue.</title>
        <authorList>
            <person name="Kono N."/>
            <person name="Nakamura H."/>
            <person name="Ohtoshi R."/>
            <person name="Moran D.A.P."/>
            <person name="Shinohara A."/>
            <person name="Yoshida Y."/>
            <person name="Fujiwara M."/>
            <person name="Mori M."/>
            <person name="Tomita M."/>
            <person name="Arakawa K."/>
        </authorList>
    </citation>
    <scope>NUCLEOTIDE SEQUENCE [LARGE SCALE GENOMIC DNA]</scope>
</reference>
<gene>
    <name evidence="1" type="ORF">AVEN_176973_1</name>
</gene>